<evidence type="ECO:0000256" key="2">
    <source>
        <dbReference type="ARBA" id="ARBA00023002"/>
    </source>
</evidence>
<dbReference type="CDD" id="cd05233">
    <property type="entry name" value="SDR_c"/>
    <property type="match status" value="1"/>
</dbReference>
<keyword evidence="4" id="KW-1185">Reference proteome</keyword>
<dbReference type="Gene3D" id="3.40.50.720">
    <property type="entry name" value="NAD(P)-binding Rossmann-like Domain"/>
    <property type="match status" value="1"/>
</dbReference>
<dbReference type="Proteomes" id="UP000256310">
    <property type="component" value="Unassembled WGS sequence"/>
</dbReference>
<dbReference type="InterPro" id="IPR002347">
    <property type="entry name" value="SDR_fam"/>
</dbReference>
<reference evidence="3 4" key="1">
    <citation type="submission" date="2018-07" db="EMBL/GenBank/DDBJ databases">
        <title>Genomic Encyclopedia of Type Strains, Phase IV (KMG-IV): sequencing the most valuable type-strain genomes for metagenomic binning, comparative biology and taxonomic classification.</title>
        <authorList>
            <person name="Goeker M."/>
        </authorList>
    </citation>
    <scope>NUCLEOTIDE SEQUENCE [LARGE SCALE GENOMIC DNA]</scope>
    <source>
        <strain evidence="3 4">DSM 26725</strain>
    </source>
</reference>
<dbReference type="PANTHER" id="PTHR43391">
    <property type="entry name" value="RETINOL DEHYDROGENASE-RELATED"/>
    <property type="match status" value="1"/>
</dbReference>
<protein>
    <submittedName>
        <fullName evidence="3">NADP-dependent 3-hydroxy acid dehydrogenase YdfG</fullName>
    </submittedName>
</protein>
<sequence length="299" mass="30678">MTAIEGKTCFITGAANGIGLAMAESMASRGARLILSDIDEVRLAAAAAELEAVGAEVATVAFNVAEEGDWDKALKTADAFGAVDILCSNAGVGGGSGAFEAYDADVWRWNYAVNAHAHLYACRTFLGGMKERGGAHLLITGSMVGITPPPVSVAYISSKFATVGIAMALRNELADSDVALSLLLPGMSATNNVVTTRNLRPGGSETGQAAETSRAMEGVLATGMSPDAIGERVVQAILGDEFYIFTHPEWKPLLEAQADEMLAAFGASADPNYSGDDIEALLAANGARAFGAGAKAAGK</sequence>
<evidence type="ECO:0000256" key="1">
    <source>
        <dbReference type="ARBA" id="ARBA00006484"/>
    </source>
</evidence>
<dbReference type="EMBL" id="QRDP01000004">
    <property type="protein sequence ID" value="RED17363.1"/>
    <property type="molecule type" value="Genomic_DNA"/>
</dbReference>
<dbReference type="InterPro" id="IPR036291">
    <property type="entry name" value="NAD(P)-bd_dom_sf"/>
</dbReference>
<comment type="similarity">
    <text evidence="1">Belongs to the short-chain dehydrogenases/reductases (SDR) family.</text>
</comment>
<name>A0A3D9FHU6_9SPHN</name>
<dbReference type="GO" id="GO:0016491">
    <property type="term" value="F:oxidoreductase activity"/>
    <property type="evidence" value="ECO:0007669"/>
    <property type="project" value="UniProtKB-KW"/>
</dbReference>
<keyword evidence="2" id="KW-0560">Oxidoreductase</keyword>
<dbReference type="RefSeq" id="WP_116236648.1">
    <property type="nucleotide sequence ID" value="NZ_QRDP01000004.1"/>
</dbReference>
<dbReference type="Pfam" id="PF00106">
    <property type="entry name" value="adh_short"/>
    <property type="match status" value="1"/>
</dbReference>
<evidence type="ECO:0000313" key="3">
    <source>
        <dbReference type="EMBL" id="RED17363.1"/>
    </source>
</evidence>
<dbReference type="PRINTS" id="PR00081">
    <property type="entry name" value="GDHRDH"/>
</dbReference>
<gene>
    <name evidence="3" type="ORF">DFR46_2409</name>
</gene>
<dbReference type="AlphaFoldDB" id="A0A3D9FHU6"/>
<accession>A0A3D9FHU6</accession>
<dbReference type="SUPFAM" id="SSF51735">
    <property type="entry name" value="NAD(P)-binding Rossmann-fold domains"/>
    <property type="match status" value="1"/>
</dbReference>
<proteinExistence type="inferred from homology"/>
<comment type="caution">
    <text evidence="3">The sequence shown here is derived from an EMBL/GenBank/DDBJ whole genome shotgun (WGS) entry which is preliminary data.</text>
</comment>
<organism evidence="3 4">
    <name type="scientific">Parasphingopyxis lamellibrachiae</name>
    <dbReference type="NCBI Taxonomy" id="680125"/>
    <lineage>
        <taxon>Bacteria</taxon>
        <taxon>Pseudomonadati</taxon>
        <taxon>Pseudomonadota</taxon>
        <taxon>Alphaproteobacteria</taxon>
        <taxon>Sphingomonadales</taxon>
        <taxon>Sphingomonadaceae</taxon>
        <taxon>Parasphingopyxis</taxon>
    </lineage>
</organism>
<evidence type="ECO:0000313" key="4">
    <source>
        <dbReference type="Proteomes" id="UP000256310"/>
    </source>
</evidence>
<dbReference type="PANTHER" id="PTHR43391:SF26">
    <property type="entry name" value="BLL7251 PROTEIN"/>
    <property type="match status" value="1"/>
</dbReference>
<dbReference type="OrthoDB" id="7191281at2"/>